<name>A0A3B0STN2_9ZZZZ</name>
<dbReference type="EMBL" id="UOEI01000224">
    <property type="protein sequence ID" value="VAV98165.1"/>
    <property type="molecule type" value="Genomic_DNA"/>
</dbReference>
<dbReference type="GO" id="GO:0004853">
    <property type="term" value="F:uroporphyrinogen decarboxylase activity"/>
    <property type="evidence" value="ECO:0007669"/>
    <property type="project" value="UniProtKB-EC"/>
</dbReference>
<dbReference type="GO" id="GO:0006783">
    <property type="term" value="P:heme biosynthetic process"/>
    <property type="evidence" value="ECO:0007669"/>
    <property type="project" value="TreeGrafter"/>
</dbReference>
<keyword evidence="2" id="KW-0456">Lyase</keyword>
<dbReference type="InterPro" id="IPR000257">
    <property type="entry name" value="Uroporphyrinogen_deCOase"/>
</dbReference>
<proteinExistence type="predicted"/>
<reference evidence="2" key="1">
    <citation type="submission" date="2018-06" db="EMBL/GenBank/DDBJ databases">
        <authorList>
            <person name="Zhirakovskaya E."/>
        </authorList>
    </citation>
    <scope>NUCLEOTIDE SEQUENCE</scope>
</reference>
<dbReference type="SUPFAM" id="SSF51726">
    <property type="entry name" value="UROD/MetE-like"/>
    <property type="match status" value="1"/>
</dbReference>
<evidence type="ECO:0000313" key="2">
    <source>
        <dbReference type="EMBL" id="VAV98165.1"/>
    </source>
</evidence>
<sequence>MHAGTPELDAALERLSTAMHAYLAMQVDAGAQVVQLFDSWAGILPRHLLETRSFSAARTTLTALSAPTIYFAPGAGHALGSMRSVGATAYGVDWRMPIDEAWAKLGTDVAIQGGLDPAILLTDPEHIQAAVADLLRRTAGRQGHIVNLGHGIDRHTPIENVAAFVDAIKEAH</sequence>
<dbReference type="PANTHER" id="PTHR21091">
    <property type="entry name" value="METHYLTETRAHYDROFOLATE:HOMOCYSTEINE METHYLTRANSFERASE RELATED"/>
    <property type="match status" value="1"/>
</dbReference>
<dbReference type="GO" id="GO:0005829">
    <property type="term" value="C:cytosol"/>
    <property type="evidence" value="ECO:0007669"/>
    <property type="project" value="TreeGrafter"/>
</dbReference>
<dbReference type="AlphaFoldDB" id="A0A3B0STN2"/>
<accession>A0A3B0STN2</accession>
<evidence type="ECO:0000259" key="1">
    <source>
        <dbReference type="Pfam" id="PF01208"/>
    </source>
</evidence>
<protein>
    <submittedName>
        <fullName evidence="2">Uroporphyrinogen III decarboxylase</fullName>
        <ecNumber evidence="2">4.1.1.37</ecNumber>
    </submittedName>
</protein>
<dbReference type="Pfam" id="PF01208">
    <property type="entry name" value="URO-D"/>
    <property type="match status" value="1"/>
</dbReference>
<dbReference type="EC" id="4.1.1.37" evidence="2"/>
<gene>
    <name evidence="2" type="ORF">MNBD_ACTINO01-192</name>
</gene>
<dbReference type="Gene3D" id="3.20.20.210">
    <property type="match status" value="1"/>
</dbReference>
<dbReference type="InterPro" id="IPR038071">
    <property type="entry name" value="UROD/MetE-like_sf"/>
</dbReference>
<dbReference type="PANTHER" id="PTHR21091:SF169">
    <property type="entry name" value="UROPORPHYRINOGEN DECARBOXYLASE"/>
    <property type="match status" value="1"/>
</dbReference>
<organism evidence="2">
    <name type="scientific">hydrothermal vent metagenome</name>
    <dbReference type="NCBI Taxonomy" id="652676"/>
    <lineage>
        <taxon>unclassified sequences</taxon>
        <taxon>metagenomes</taxon>
        <taxon>ecological metagenomes</taxon>
    </lineage>
</organism>
<feature type="domain" description="Uroporphyrinogen decarboxylase (URO-D)" evidence="1">
    <location>
        <begin position="5"/>
        <end position="170"/>
    </location>
</feature>